<protein>
    <submittedName>
        <fullName evidence="1">Uncharacterized protein</fullName>
    </submittedName>
</protein>
<accession>M2XVM8</accession>
<dbReference type="EMBL" id="KB454528">
    <property type="protein sequence ID" value="EME27708.1"/>
    <property type="molecule type" value="Genomic_DNA"/>
</dbReference>
<proteinExistence type="predicted"/>
<dbReference type="AlphaFoldDB" id="M2XVM8"/>
<gene>
    <name evidence="1" type="ORF">Gasu_46980</name>
</gene>
<dbReference type="KEGG" id="gsl:Gasu_46980"/>
<organism evidence="1 2">
    <name type="scientific">Galdieria sulphuraria</name>
    <name type="common">Red alga</name>
    <dbReference type="NCBI Taxonomy" id="130081"/>
    <lineage>
        <taxon>Eukaryota</taxon>
        <taxon>Rhodophyta</taxon>
        <taxon>Bangiophyceae</taxon>
        <taxon>Galdieriales</taxon>
        <taxon>Galdieriaceae</taxon>
        <taxon>Galdieria</taxon>
    </lineage>
</organism>
<reference evidence="2" key="1">
    <citation type="journal article" date="2013" name="Science">
        <title>Gene transfer from bacteria and archaea facilitated evolution of an extremophilic eukaryote.</title>
        <authorList>
            <person name="Schonknecht G."/>
            <person name="Chen W.H."/>
            <person name="Ternes C.M."/>
            <person name="Barbier G.G."/>
            <person name="Shrestha R.P."/>
            <person name="Stanke M."/>
            <person name="Brautigam A."/>
            <person name="Baker B.J."/>
            <person name="Banfield J.F."/>
            <person name="Garavito R.M."/>
            <person name="Carr K."/>
            <person name="Wilkerson C."/>
            <person name="Rensing S.A."/>
            <person name="Gagneul D."/>
            <person name="Dickenson N.E."/>
            <person name="Oesterhelt C."/>
            <person name="Lercher M.J."/>
            <person name="Weber A.P."/>
        </authorList>
    </citation>
    <scope>NUCLEOTIDE SEQUENCE [LARGE SCALE GENOMIC DNA]</scope>
    <source>
        <strain evidence="2">074W</strain>
    </source>
</reference>
<dbReference type="RefSeq" id="XP_005704228.1">
    <property type="nucleotide sequence ID" value="XM_005704171.1"/>
</dbReference>
<name>M2XVM8_GALSU</name>
<dbReference type="Gramene" id="EME27708">
    <property type="protein sequence ID" value="EME27708"/>
    <property type="gene ID" value="Gasu_46980"/>
</dbReference>
<evidence type="ECO:0000313" key="1">
    <source>
        <dbReference type="EMBL" id="EME27708.1"/>
    </source>
</evidence>
<keyword evidence="2" id="KW-1185">Reference proteome</keyword>
<evidence type="ECO:0000313" key="2">
    <source>
        <dbReference type="Proteomes" id="UP000030680"/>
    </source>
</evidence>
<dbReference type="Proteomes" id="UP000030680">
    <property type="component" value="Unassembled WGS sequence"/>
</dbReference>
<sequence length="111" mass="12566">MPWLAAIRMAIEKPRFEPSKRLYSGTAFRVSSNLTEFPGVQEAGTETVNILKSLTRRPSNGNFYETFLRLETVLQGTSSDSERKVENILNTLMTAASRLWGDQSIKLLKRT</sequence>
<dbReference type="GeneID" id="17086596"/>